<keyword evidence="1" id="KW-0812">Transmembrane</keyword>
<organism evidence="2 3">
    <name type="scientific">Candidatus Sulfobium mesophilum</name>
    <dbReference type="NCBI Taxonomy" id="2016548"/>
    <lineage>
        <taxon>Bacteria</taxon>
        <taxon>Pseudomonadati</taxon>
        <taxon>Nitrospirota</taxon>
        <taxon>Nitrospiria</taxon>
        <taxon>Nitrospirales</taxon>
        <taxon>Nitrospiraceae</taxon>
        <taxon>Candidatus Sulfobium</taxon>
    </lineage>
</organism>
<dbReference type="AlphaFoldDB" id="A0A2U3QJJ4"/>
<keyword evidence="1" id="KW-1133">Transmembrane helix</keyword>
<accession>A0A2U3QJJ4</accession>
<reference evidence="3" key="1">
    <citation type="submission" date="2018-03" db="EMBL/GenBank/DDBJ databases">
        <authorList>
            <person name="Zecchin S."/>
        </authorList>
    </citation>
    <scope>NUCLEOTIDE SEQUENCE [LARGE SCALE GENOMIC DNA]</scope>
</reference>
<keyword evidence="1" id="KW-0472">Membrane</keyword>
<evidence type="ECO:0000313" key="3">
    <source>
        <dbReference type="Proteomes" id="UP000245125"/>
    </source>
</evidence>
<evidence type="ECO:0000256" key="1">
    <source>
        <dbReference type="SAM" id="Phobius"/>
    </source>
</evidence>
<gene>
    <name evidence="2" type="ORF">NBG4_60011</name>
</gene>
<feature type="transmembrane region" description="Helical" evidence="1">
    <location>
        <begin position="68"/>
        <end position="91"/>
    </location>
</feature>
<proteinExistence type="predicted"/>
<sequence length="174" mass="19203">MILFIIGLSVLIQTATIVLALRLIKITGGRLSWILISASIIGMEARRCITLFQAISGETTSYSLAFELVGLTTSALMLVGIAGISPLVIVVKDAEEKQKNLVARLQDALAKISTLSGILPICASCKKIRDDRGYWNQVEAYIRDHSEAEFSHSICPDCAKKLYPDYFRKDRPSR</sequence>
<dbReference type="Proteomes" id="UP000245125">
    <property type="component" value="Unassembled WGS sequence"/>
</dbReference>
<protein>
    <submittedName>
        <fullName evidence="2">Uncharacterized protein</fullName>
    </submittedName>
</protein>
<evidence type="ECO:0000313" key="2">
    <source>
        <dbReference type="EMBL" id="SPQ01535.1"/>
    </source>
</evidence>
<keyword evidence="3" id="KW-1185">Reference proteome</keyword>
<dbReference type="EMBL" id="OUUY01000108">
    <property type="protein sequence ID" value="SPQ01535.1"/>
    <property type="molecule type" value="Genomic_DNA"/>
</dbReference>
<name>A0A2U3QJJ4_9BACT</name>